<organism evidence="1 2">
    <name type="scientific">Enterovibrio nigricans DSM 22720</name>
    <dbReference type="NCBI Taxonomy" id="1121868"/>
    <lineage>
        <taxon>Bacteria</taxon>
        <taxon>Pseudomonadati</taxon>
        <taxon>Pseudomonadota</taxon>
        <taxon>Gammaproteobacteria</taxon>
        <taxon>Vibrionales</taxon>
        <taxon>Vibrionaceae</taxon>
        <taxon>Enterovibrio</taxon>
    </lineage>
</organism>
<proteinExistence type="predicted"/>
<dbReference type="AlphaFoldDB" id="A0A1T4UV74"/>
<accession>A0A1T4UV74</accession>
<reference evidence="2" key="1">
    <citation type="submission" date="2017-02" db="EMBL/GenBank/DDBJ databases">
        <authorList>
            <person name="Varghese N."/>
            <person name="Submissions S."/>
        </authorList>
    </citation>
    <scope>NUCLEOTIDE SEQUENCE [LARGE SCALE GENOMIC DNA]</scope>
    <source>
        <strain evidence="2">DSM 22720</strain>
    </source>
</reference>
<dbReference type="RefSeq" id="WP_078752912.1">
    <property type="nucleotide sequence ID" value="NZ_FUXU01000032.1"/>
</dbReference>
<dbReference type="OrthoDB" id="4070623at2"/>
<dbReference type="Proteomes" id="UP000190162">
    <property type="component" value="Unassembled WGS sequence"/>
</dbReference>
<name>A0A1T4UV74_9GAMM</name>
<sequence length="349" mass="38845">MGEMIATKALGVIQPRAQLTWAGRDVSQTLSPFVKSLSYTDIIESDSTGTDMLSLTLVNKDGIFNEDWFPQEGDELKPGISWKDDQGNEYQWLFGKFTIDEVTFKLSPDEVTIGASAKPIERGKLENVQSKKFENITFTALMKQLASECGLGYVQGIVSNDFLFESTQQRNESAQAYIDRLVNETNIPVSIKSNKLVVGEFEDSVLEIDLRNRDVITNAVLPMSKRGTFSAVEIEYYDQLSQETVVYRAGDASLSGDKVKKLYNISNINSIDAARQYAESYLQDGDKKQSIRQNASGRLNLINTVARAGQTIRLLNSGKIANQWKATTVNTSITGDRWSTNIQMKRAGS</sequence>
<gene>
    <name evidence="1" type="ORF">SAMN02745132_02597</name>
</gene>
<keyword evidence="2" id="KW-1185">Reference proteome</keyword>
<dbReference type="SUPFAM" id="SSF69279">
    <property type="entry name" value="Phage tail proteins"/>
    <property type="match status" value="1"/>
</dbReference>
<dbReference type="EMBL" id="FUXU01000032">
    <property type="protein sequence ID" value="SKA56603.1"/>
    <property type="molecule type" value="Genomic_DNA"/>
</dbReference>
<evidence type="ECO:0000313" key="1">
    <source>
        <dbReference type="EMBL" id="SKA56603.1"/>
    </source>
</evidence>
<evidence type="ECO:0000313" key="2">
    <source>
        <dbReference type="Proteomes" id="UP000190162"/>
    </source>
</evidence>
<protein>
    <submittedName>
        <fullName evidence="1">Phage protein D</fullName>
    </submittedName>
</protein>